<dbReference type="Proteomes" id="UP001501207">
    <property type="component" value="Unassembled WGS sequence"/>
</dbReference>
<gene>
    <name evidence="1" type="ORF">GCM10023143_25620</name>
</gene>
<evidence type="ECO:0000313" key="1">
    <source>
        <dbReference type="EMBL" id="GAA4314668.1"/>
    </source>
</evidence>
<name>A0ABP8G0R9_9BACT</name>
<dbReference type="PANTHER" id="PTHR36439">
    <property type="entry name" value="BLL4334 PROTEIN"/>
    <property type="match status" value="1"/>
</dbReference>
<sequence>MKPDVKHIILLRGVNVGGRTIKMADLKTCMENGGFRNVITVLQTGNVVVDAGKADSEKLRLRVEKLLGDTFHYPAKVLALSPAELETVIRGYPFQNPGPDVHRYVVFTEKGFEETLAHQAPPLDASVEAVSPGEGVVYWRVRKGQTLDSVFGKYMAKAAAKQFITNRNLNTLEKILAKCG</sequence>
<keyword evidence="2" id="KW-1185">Reference proteome</keyword>
<proteinExistence type="predicted"/>
<dbReference type="PIRSF" id="PIRSF008502">
    <property type="entry name" value="UCP008502"/>
    <property type="match status" value="1"/>
</dbReference>
<dbReference type="InterPro" id="IPR012545">
    <property type="entry name" value="DUF1697"/>
</dbReference>
<dbReference type="SUPFAM" id="SSF160379">
    <property type="entry name" value="SP0830-like"/>
    <property type="match status" value="1"/>
</dbReference>
<dbReference type="Gene3D" id="3.30.70.1280">
    <property type="entry name" value="SP0830-like domains"/>
    <property type="match status" value="1"/>
</dbReference>
<dbReference type="Pfam" id="PF08002">
    <property type="entry name" value="DUF1697"/>
    <property type="match status" value="1"/>
</dbReference>
<organism evidence="1 2">
    <name type="scientific">Compostibacter hankyongensis</name>
    <dbReference type="NCBI Taxonomy" id="1007089"/>
    <lineage>
        <taxon>Bacteria</taxon>
        <taxon>Pseudomonadati</taxon>
        <taxon>Bacteroidota</taxon>
        <taxon>Chitinophagia</taxon>
        <taxon>Chitinophagales</taxon>
        <taxon>Chitinophagaceae</taxon>
        <taxon>Compostibacter</taxon>
    </lineage>
</organism>
<protein>
    <submittedName>
        <fullName evidence="1">DUF1697 domain-containing protein</fullName>
    </submittedName>
</protein>
<comment type="caution">
    <text evidence="1">The sequence shown here is derived from an EMBL/GenBank/DDBJ whole genome shotgun (WGS) entry which is preliminary data.</text>
</comment>
<dbReference type="PANTHER" id="PTHR36439:SF1">
    <property type="entry name" value="DUF1697 DOMAIN-CONTAINING PROTEIN"/>
    <property type="match status" value="1"/>
</dbReference>
<evidence type="ECO:0000313" key="2">
    <source>
        <dbReference type="Proteomes" id="UP001501207"/>
    </source>
</evidence>
<dbReference type="Gene3D" id="3.30.70.1260">
    <property type="entry name" value="bacterial protein sp0830 like"/>
    <property type="match status" value="1"/>
</dbReference>
<accession>A0ABP8G0R9</accession>
<reference evidence="2" key="1">
    <citation type="journal article" date="2019" name="Int. J. Syst. Evol. Microbiol.">
        <title>The Global Catalogue of Microorganisms (GCM) 10K type strain sequencing project: providing services to taxonomists for standard genome sequencing and annotation.</title>
        <authorList>
            <consortium name="The Broad Institute Genomics Platform"/>
            <consortium name="The Broad Institute Genome Sequencing Center for Infectious Disease"/>
            <person name="Wu L."/>
            <person name="Ma J."/>
        </authorList>
    </citation>
    <scope>NUCLEOTIDE SEQUENCE [LARGE SCALE GENOMIC DNA]</scope>
    <source>
        <strain evidence="2">JCM 17664</strain>
    </source>
</reference>
<dbReference type="EMBL" id="BAABFN010000006">
    <property type="protein sequence ID" value="GAA4314668.1"/>
    <property type="molecule type" value="Genomic_DNA"/>
</dbReference>